<comment type="caution">
    <text evidence="3">The sequence shown here is derived from an EMBL/GenBank/DDBJ whole genome shotgun (WGS) entry which is preliminary data.</text>
</comment>
<evidence type="ECO:0000313" key="4">
    <source>
        <dbReference type="Proteomes" id="UP000221165"/>
    </source>
</evidence>
<dbReference type="EMBL" id="MIGC01000477">
    <property type="protein sequence ID" value="PHJ24942.1"/>
    <property type="molecule type" value="Genomic_DNA"/>
</dbReference>
<keyword evidence="2" id="KW-0812">Transmembrane</keyword>
<keyword evidence="2" id="KW-0472">Membrane</keyword>
<gene>
    <name evidence="3" type="ORF">CSUI_001206</name>
</gene>
<dbReference type="RefSeq" id="XP_067926614.1">
    <property type="nucleotide sequence ID" value="XM_068061412.1"/>
</dbReference>
<evidence type="ECO:0000313" key="3">
    <source>
        <dbReference type="EMBL" id="PHJ24942.1"/>
    </source>
</evidence>
<proteinExistence type="predicted"/>
<reference evidence="3 4" key="1">
    <citation type="journal article" date="2017" name="Int. J. Parasitol.">
        <title>The genome of the protozoan parasite Cystoisospora suis and a reverse vaccinology approach to identify vaccine candidates.</title>
        <authorList>
            <person name="Palmieri N."/>
            <person name="Shrestha A."/>
            <person name="Ruttkowski B."/>
            <person name="Beck T."/>
            <person name="Vogl C."/>
            <person name="Tomley F."/>
            <person name="Blake D.P."/>
            <person name="Joachim A."/>
        </authorList>
    </citation>
    <scope>NUCLEOTIDE SEQUENCE [LARGE SCALE GENOMIC DNA]</scope>
    <source>
        <strain evidence="3 4">Wien I</strain>
    </source>
</reference>
<keyword evidence="4" id="KW-1185">Reference proteome</keyword>
<organism evidence="3 4">
    <name type="scientific">Cystoisospora suis</name>
    <dbReference type="NCBI Taxonomy" id="483139"/>
    <lineage>
        <taxon>Eukaryota</taxon>
        <taxon>Sar</taxon>
        <taxon>Alveolata</taxon>
        <taxon>Apicomplexa</taxon>
        <taxon>Conoidasida</taxon>
        <taxon>Coccidia</taxon>
        <taxon>Eucoccidiorida</taxon>
        <taxon>Eimeriorina</taxon>
        <taxon>Sarcocystidae</taxon>
        <taxon>Cystoisospora</taxon>
    </lineage>
</organism>
<dbReference type="GeneID" id="94424623"/>
<feature type="transmembrane region" description="Helical" evidence="2">
    <location>
        <begin position="84"/>
        <end position="105"/>
    </location>
</feature>
<feature type="region of interest" description="Disordered" evidence="1">
    <location>
        <begin position="17"/>
        <end position="37"/>
    </location>
</feature>
<dbReference type="Proteomes" id="UP000221165">
    <property type="component" value="Unassembled WGS sequence"/>
</dbReference>
<dbReference type="AlphaFoldDB" id="A0A2C6LD74"/>
<accession>A0A2C6LD74</accession>
<protein>
    <submittedName>
        <fullName evidence="3">Uncharacterized protein</fullName>
    </submittedName>
</protein>
<evidence type="ECO:0000256" key="1">
    <source>
        <dbReference type="SAM" id="MobiDB-lite"/>
    </source>
</evidence>
<keyword evidence="2" id="KW-1133">Transmembrane helix</keyword>
<dbReference type="OrthoDB" id="328138at2759"/>
<evidence type="ECO:0000256" key="2">
    <source>
        <dbReference type="SAM" id="Phobius"/>
    </source>
</evidence>
<dbReference type="VEuPathDB" id="ToxoDB:CSUI_001206"/>
<sequence length="110" mass="11991">MPFLWRERAYCAPVPSAFTGRQRHDGGASSSSATGVREPLLKSNSECLSVFSGMPQGLLGHMTSVTTGGSDIFFLPKPSNLLKFALPILVFMPNLTIFTKAWPFFAHRSA</sequence>
<name>A0A2C6LD74_9APIC</name>